<dbReference type="Gene3D" id="3.30.70.2650">
    <property type="match status" value="1"/>
</dbReference>
<name>K7ADW3_9ALTE</name>
<evidence type="ECO:0008006" key="3">
    <source>
        <dbReference type="Google" id="ProtNLM"/>
    </source>
</evidence>
<dbReference type="InterPro" id="IPR036388">
    <property type="entry name" value="WH-like_DNA-bd_sf"/>
</dbReference>
<sequence length="290" mass="33635">MRYINSMQHIQATTYNDKKLNSDYLTKILSDCPSSNRLLLSLFSQPNLNQMSIKQLIAWGELFEHEPATIRVATGRLVKQGFLLAGQRGNYNLGTTNKSIRILASTWRHSLAKIEQWKGGWLCVYSAHLGRISKQNIRFRERAFRLTGFEPLEKNLWCRPDNLTENANATFTRLVEIGLENTAILMKVEHFNNELARSPESLWSPEHLENTYERLVSIMKESEQRLSNLDIKQATKESFLIGEHVIRKINQDPLLPEEMVDASARKKLLTTMIDYDRTCHPIWHEFLFSS</sequence>
<dbReference type="RefSeq" id="WP_007643467.1">
    <property type="nucleotide sequence ID" value="NC_020514.1"/>
</dbReference>
<dbReference type="HOGENOM" id="CLU_088234_0_0_6"/>
<dbReference type="STRING" id="1129794.C427_2068"/>
<proteinExistence type="predicted"/>
<dbReference type="PANTHER" id="PTHR30319:SF1">
    <property type="entry name" value="TRANSCRIPTIONAL REPRESSOR PAAX"/>
    <property type="match status" value="1"/>
</dbReference>
<organism evidence="1 2">
    <name type="scientific">Paraglaciecola psychrophila 170</name>
    <dbReference type="NCBI Taxonomy" id="1129794"/>
    <lineage>
        <taxon>Bacteria</taxon>
        <taxon>Pseudomonadati</taxon>
        <taxon>Pseudomonadota</taxon>
        <taxon>Gammaproteobacteria</taxon>
        <taxon>Alteromonadales</taxon>
        <taxon>Alteromonadaceae</taxon>
        <taxon>Paraglaciecola</taxon>
    </lineage>
</organism>
<dbReference type="OrthoDB" id="6380574at2"/>
<protein>
    <recommendedName>
        <fullName evidence="3">PaaX-like C-terminal domain-containing protein</fullName>
    </recommendedName>
</protein>
<dbReference type="eggNOG" id="COG3327">
    <property type="taxonomic scope" value="Bacteria"/>
</dbReference>
<dbReference type="Proteomes" id="UP000011864">
    <property type="component" value="Chromosome"/>
</dbReference>
<dbReference type="PANTHER" id="PTHR30319">
    <property type="entry name" value="PHENYLACETIC ACID REGULATOR-RELATED TRANSCRIPTIONAL REPRESSOR"/>
    <property type="match status" value="1"/>
</dbReference>
<dbReference type="GO" id="GO:0006351">
    <property type="term" value="P:DNA-templated transcription"/>
    <property type="evidence" value="ECO:0007669"/>
    <property type="project" value="TreeGrafter"/>
</dbReference>
<gene>
    <name evidence="1" type="ORF">C427_2068</name>
</gene>
<dbReference type="KEGG" id="gps:C427_2068"/>
<dbReference type="AlphaFoldDB" id="K7ADW3"/>
<keyword evidence="2" id="KW-1185">Reference proteome</keyword>
<accession>K7ADW3</accession>
<evidence type="ECO:0000313" key="2">
    <source>
        <dbReference type="Proteomes" id="UP000011864"/>
    </source>
</evidence>
<dbReference type="Gene3D" id="1.10.10.10">
    <property type="entry name" value="Winged helix-like DNA-binding domain superfamily/Winged helix DNA-binding domain"/>
    <property type="match status" value="1"/>
</dbReference>
<dbReference type="PATRIC" id="fig|1129794.4.peg.2048"/>
<reference evidence="1 2" key="1">
    <citation type="journal article" date="2013" name="Genome Announc.">
        <title>Complete Genome Sequence of Glaciecola psychrophila Strain 170T.</title>
        <authorList>
            <person name="Yin J."/>
            <person name="Chen J."/>
            <person name="Liu G."/>
            <person name="Yu Y."/>
            <person name="Song L."/>
            <person name="Wang X."/>
            <person name="Qu X."/>
        </authorList>
    </citation>
    <scope>NUCLEOTIDE SEQUENCE [LARGE SCALE GENOMIC DNA]</scope>
    <source>
        <strain evidence="1 2">170</strain>
    </source>
</reference>
<evidence type="ECO:0000313" key="1">
    <source>
        <dbReference type="EMBL" id="AGH44177.1"/>
    </source>
</evidence>
<dbReference type="EMBL" id="CP003837">
    <property type="protein sequence ID" value="AGH44177.1"/>
    <property type="molecule type" value="Genomic_DNA"/>
</dbReference>